<keyword evidence="2" id="KW-0238">DNA-binding</keyword>
<protein>
    <submittedName>
        <fullName evidence="5">Crp/Fnr family transcriptional regulator</fullName>
    </submittedName>
</protein>
<evidence type="ECO:0000256" key="1">
    <source>
        <dbReference type="ARBA" id="ARBA00023015"/>
    </source>
</evidence>
<keyword evidence="6" id="KW-1185">Reference proteome</keyword>
<feature type="domain" description="HTH crp-type" evidence="4">
    <location>
        <begin position="146"/>
        <end position="217"/>
    </location>
</feature>
<dbReference type="Proteomes" id="UP001258994">
    <property type="component" value="Chromosome"/>
</dbReference>
<keyword evidence="1" id="KW-0805">Transcription regulation</keyword>
<dbReference type="InterPro" id="IPR012318">
    <property type="entry name" value="HTH_CRP"/>
</dbReference>
<keyword evidence="3" id="KW-0804">Transcription</keyword>
<dbReference type="SUPFAM" id="SSF51206">
    <property type="entry name" value="cAMP-binding domain-like"/>
    <property type="match status" value="1"/>
</dbReference>
<dbReference type="InterPro" id="IPR018490">
    <property type="entry name" value="cNMP-bd_dom_sf"/>
</dbReference>
<dbReference type="InterPro" id="IPR014710">
    <property type="entry name" value="RmlC-like_jellyroll"/>
</dbReference>
<dbReference type="RefSeq" id="WP_348393412.1">
    <property type="nucleotide sequence ID" value="NZ_CP134145.1"/>
</dbReference>
<reference evidence="6" key="1">
    <citation type="submission" date="2023-09" db="EMBL/GenBank/DDBJ databases">
        <authorList>
            <person name="Li S."/>
            <person name="Li X."/>
            <person name="Zhang C."/>
            <person name="Zhao Z."/>
        </authorList>
    </citation>
    <scope>NUCLEOTIDE SEQUENCE [LARGE SCALE GENOMIC DNA]</scope>
    <source>
        <strain evidence="6">SQ149</strain>
    </source>
</reference>
<accession>A0ABY9TZJ1</accession>
<organism evidence="5 6">
    <name type="scientific">Thalassotalea psychrophila</name>
    <dbReference type="NCBI Taxonomy" id="3065647"/>
    <lineage>
        <taxon>Bacteria</taxon>
        <taxon>Pseudomonadati</taxon>
        <taxon>Pseudomonadota</taxon>
        <taxon>Gammaproteobacteria</taxon>
        <taxon>Alteromonadales</taxon>
        <taxon>Colwelliaceae</taxon>
        <taxon>Thalassotalea</taxon>
    </lineage>
</organism>
<sequence length="243" mass="27602">MISTEITAADINWPCKLDDEFKQKLLSIAIPVKGLPNTEASINNPYFRGVYYIHTGLSYLCITSLDFKPLNCAVFGAQSWLGALFMYNHPEIPLHLGEIESGEILFFPKKKIQLLCNETDQTHRWLFHIASFNSPKFFQIKKIPLYKKDIRIIYYLLELAAQSTQIKGVHPKINITQQQLSDLSGIARPSVNRVLKELEQENLITSSRGSINLNDLNGLSGRLEDVNLVFNDPSRILLLNNAK</sequence>
<dbReference type="SMART" id="SM00419">
    <property type="entry name" value="HTH_CRP"/>
    <property type="match status" value="1"/>
</dbReference>
<dbReference type="PROSITE" id="PS51063">
    <property type="entry name" value="HTH_CRP_2"/>
    <property type="match status" value="1"/>
</dbReference>
<dbReference type="InterPro" id="IPR036390">
    <property type="entry name" value="WH_DNA-bd_sf"/>
</dbReference>
<proteinExistence type="predicted"/>
<evidence type="ECO:0000313" key="6">
    <source>
        <dbReference type="Proteomes" id="UP001258994"/>
    </source>
</evidence>
<evidence type="ECO:0000256" key="3">
    <source>
        <dbReference type="ARBA" id="ARBA00023163"/>
    </source>
</evidence>
<dbReference type="EMBL" id="CP134145">
    <property type="protein sequence ID" value="WNC74307.1"/>
    <property type="molecule type" value="Genomic_DNA"/>
</dbReference>
<dbReference type="Gene3D" id="2.60.120.10">
    <property type="entry name" value="Jelly Rolls"/>
    <property type="match status" value="1"/>
</dbReference>
<evidence type="ECO:0000313" key="5">
    <source>
        <dbReference type="EMBL" id="WNC74307.1"/>
    </source>
</evidence>
<evidence type="ECO:0000259" key="4">
    <source>
        <dbReference type="PROSITE" id="PS51063"/>
    </source>
</evidence>
<dbReference type="Pfam" id="PF13545">
    <property type="entry name" value="HTH_Crp_2"/>
    <property type="match status" value="1"/>
</dbReference>
<dbReference type="SUPFAM" id="SSF46785">
    <property type="entry name" value="Winged helix' DNA-binding domain"/>
    <property type="match status" value="1"/>
</dbReference>
<gene>
    <name evidence="5" type="ORF">RGQ13_14670</name>
</gene>
<name>A0ABY9TZJ1_9GAMM</name>
<evidence type="ECO:0000256" key="2">
    <source>
        <dbReference type="ARBA" id="ARBA00023125"/>
    </source>
</evidence>